<dbReference type="Gene3D" id="3.20.20.80">
    <property type="entry name" value="Glycosidases"/>
    <property type="match status" value="1"/>
</dbReference>
<gene>
    <name evidence="2" type="ORF">ACFL27_08770</name>
</gene>
<dbReference type="InterPro" id="IPR032719">
    <property type="entry name" value="WbsX"/>
</dbReference>
<dbReference type="Gene3D" id="3.40.50.300">
    <property type="entry name" value="P-loop containing nucleotide triphosphate hydrolases"/>
    <property type="match status" value="1"/>
</dbReference>
<evidence type="ECO:0000256" key="1">
    <source>
        <dbReference type="SAM" id="Coils"/>
    </source>
</evidence>
<proteinExistence type="predicted"/>
<keyword evidence="3" id="KW-1185">Reference proteome</keyword>
<dbReference type="CDD" id="cd11579">
    <property type="entry name" value="Glyco_tran_WbsX"/>
    <property type="match status" value="1"/>
</dbReference>
<dbReference type="PANTHER" id="PTHR41244:SF1">
    <property type="entry name" value="GLYCOSYLTRANSFERASE"/>
    <property type="match status" value="1"/>
</dbReference>
<feature type="non-terminal residue" evidence="2">
    <location>
        <position position="884"/>
    </location>
</feature>
<evidence type="ECO:0000313" key="3">
    <source>
        <dbReference type="Proteomes" id="UP001594351"/>
    </source>
</evidence>
<dbReference type="Pfam" id="PF14307">
    <property type="entry name" value="Glyco_tran_WbsX"/>
    <property type="match status" value="1"/>
</dbReference>
<comment type="caution">
    <text evidence="2">The sequence shown here is derived from an EMBL/GenBank/DDBJ whole genome shotgun (WGS) entry which is preliminary data.</text>
</comment>
<evidence type="ECO:0000313" key="2">
    <source>
        <dbReference type="EMBL" id="MFC1850270.1"/>
    </source>
</evidence>
<organism evidence="2 3">
    <name type="scientific">candidate division CSSED10-310 bacterium</name>
    <dbReference type="NCBI Taxonomy" id="2855610"/>
    <lineage>
        <taxon>Bacteria</taxon>
        <taxon>Bacteria division CSSED10-310</taxon>
    </lineage>
</organism>
<reference evidence="2 3" key="1">
    <citation type="submission" date="2024-09" db="EMBL/GenBank/DDBJ databases">
        <title>Laminarin stimulates single cell rates of sulfate reduction while oxygen inhibits transcriptomic activity in coastal marine sediment.</title>
        <authorList>
            <person name="Lindsay M."/>
            <person name="Orcutt B."/>
            <person name="Emerson D."/>
            <person name="Stepanauskas R."/>
            <person name="D'Angelo T."/>
        </authorList>
    </citation>
    <scope>NUCLEOTIDE SEQUENCE [LARGE SCALE GENOMIC DNA]</scope>
    <source>
        <strain evidence="2">SAG AM-311-K15</strain>
    </source>
</reference>
<keyword evidence="1" id="KW-0175">Coiled coil</keyword>
<protein>
    <submittedName>
        <fullName evidence="2">Glycoside hydrolase family 99-like domain-containing protein</fullName>
    </submittedName>
</protein>
<feature type="coiled-coil region" evidence="1">
    <location>
        <begin position="401"/>
        <end position="442"/>
    </location>
</feature>
<dbReference type="SUPFAM" id="SSF52540">
    <property type="entry name" value="P-loop containing nucleoside triphosphate hydrolases"/>
    <property type="match status" value="1"/>
</dbReference>
<name>A0ABV6YVP0_UNCC1</name>
<dbReference type="SUPFAM" id="SSF57997">
    <property type="entry name" value="Tropomyosin"/>
    <property type="match status" value="1"/>
</dbReference>
<dbReference type="EMBL" id="JBHPBY010000087">
    <property type="protein sequence ID" value="MFC1850270.1"/>
    <property type="molecule type" value="Genomic_DNA"/>
</dbReference>
<feature type="coiled-coil region" evidence="1">
    <location>
        <begin position="292"/>
        <end position="326"/>
    </location>
</feature>
<accession>A0ABV6YVP0</accession>
<dbReference type="InterPro" id="IPR027417">
    <property type="entry name" value="P-loop_NTPase"/>
</dbReference>
<dbReference type="Proteomes" id="UP001594351">
    <property type="component" value="Unassembled WGS sequence"/>
</dbReference>
<sequence>MVKQRVTCILGMHRSGSSILARIINLLGVYLGQDPDFLPPLPDNPKGYWELRKIMEFHDRLLAHFNNRWDTAMALPKGWHQSEGILPFRMELRDFITSYFADQENWAWKDPRTNILFDLWHDVLNDMDVEFSCVLIIRNPLDIARSLNKRDGFSFDKSYGIWLNYHLQVFEKIADIPNTMIFFDSLLTNWRKELEGTANLLGINTSQIDSSVSAKIDEYLCLDLRHSASKIEDLKDNKAPPQVINLYEKLLGRTTVDASLVKLIRKLSREFKSYGRFFRDDYSQFFELRDKIPALTQNLQQHEDTIEKLNGSLREIMNEKMTLENHLTKTKTDLEGLVTEKETAIKTLQNTLSDQEKVLHLLDATKSSLEKTLLEREKRVSFLEGSNQEKDRLITLTQEIIKEKETLIQAGESEIATLQHKLRQNEKQLRDLKSHQETQKNRINQLRTLLKDREKILGRIINSRGWKILEKYYEFQKNIREAIITPGKRTFQRFGATTPGDTFQGIGTASSTGTISQKTQALAEQGSIKPHQIQKTNDPAPSQAAIADQKSDEVDKQSVIHTIFTTPGHGQGYIPLSSLTVPPAQVKLIAFYLPQYHPVPENDKWWGKGFTDWVNVSSAKPQYNSHYQPRLPDELGFYDLRLPEIQKRQIELAKQHGIYGFCYHFYWFGGKRLLEKPLLKFLSDPDMDFPFCLNWANENWTRRWDGLENDVLISQNHSPEDDEAFISYISKYLRDKRYIRIESKPLLLVYRPDDIPEIQKTTERWRQWCRLNGIGEIFLALTQSFSHSDPTEMGFDAAIEFAPNLFPLEEINDQFQLINDNFQGKIFDYRRVIDIARNYEKPSYPKFRGLCPGWDNEARRAGRGFSFAYADPGAYQEWLDLLCT</sequence>
<dbReference type="PANTHER" id="PTHR41244">
    <property type="entry name" value="RHAMNAN SYNTHESIS F"/>
    <property type="match status" value="1"/>
</dbReference>